<feature type="chain" id="PRO_5003193716" description="Chloride channel CLIC-like protein 1" evidence="9">
    <location>
        <begin position="17"/>
        <end position="435"/>
    </location>
</feature>
<evidence type="ECO:0000256" key="9">
    <source>
        <dbReference type="SAM" id="SignalP"/>
    </source>
</evidence>
<accession>E4YAD3</accession>
<dbReference type="PANTHER" id="PTHR34093">
    <property type="entry name" value="CHLORIDE CHANNEL CLIC-LIKE PROTEIN 1"/>
    <property type="match status" value="1"/>
</dbReference>
<name>E4YAD3_OIKDI</name>
<keyword evidence="6 8" id="KW-0472">Membrane</keyword>
<evidence type="ECO:0000256" key="5">
    <source>
        <dbReference type="ARBA" id="ARBA00022989"/>
    </source>
</evidence>
<keyword evidence="5 8" id="KW-1133">Transmembrane helix</keyword>
<feature type="signal peptide" evidence="9">
    <location>
        <begin position="1"/>
        <end position="16"/>
    </location>
</feature>
<evidence type="ECO:0000313" key="10">
    <source>
        <dbReference type="EMBL" id="CBY32520.1"/>
    </source>
</evidence>
<organism evidence="10">
    <name type="scientific">Oikopleura dioica</name>
    <name type="common">Tunicate</name>
    <dbReference type="NCBI Taxonomy" id="34765"/>
    <lineage>
        <taxon>Eukaryota</taxon>
        <taxon>Metazoa</taxon>
        <taxon>Chordata</taxon>
        <taxon>Tunicata</taxon>
        <taxon>Appendicularia</taxon>
        <taxon>Copelata</taxon>
        <taxon>Oikopleuridae</taxon>
        <taxon>Oikopleura</taxon>
    </lineage>
</organism>
<evidence type="ECO:0000256" key="3">
    <source>
        <dbReference type="ARBA" id="ARBA00015571"/>
    </source>
</evidence>
<feature type="region of interest" description="Disordered" evidence="7">
    <location>
        <begin position="27"/>
        <end position="46"/>
    </location>
</feature>
<dbReference type="InterPro" id="IPR009231">
    <property type="entry name" value="Chloride_chnl_CLIC-like"/>
</dbReference>
<keyword evidence="9" id="KW-0732">Signal</keyword>
<feature type="transmembrane region" description="Helical" evidence="8">
    <location>
        <begin position="162"/>
        <end position="180"/>
    </location>
</feature>
<evidence type="ECO:0000256" key="7">
    <source>
        <dbReference type="SAM" id="MobiDB-lite"/>
    </source>
</evidence>
<reference evidence="10" key="1">
    <citation type="journal article" date="2010" name="Science">
        <title>Plasticity of animal genome architecture unmasked by rapid evolution of a pelagic tunicate.</title>
        <authorList>
            <person name="Denoeud F."/>
            <person name="Henriet S."/>
            <person name="Mungpakdee S."/>
            <person name="Aury J.M."/>
            <person name="Da Silva C."/>
            <person name="Brinkmann H."/>
            <person name="Mikhaleva J."/>
            <person name="Olsen L.C."/>
            <person name="Jubin C."/>
            <person name="Canestro C."/>
            <person name="Bouquet J.M."/>
            <person name="Danks G."/>
            <person name="Poulain J."/>
            <person name="Campsteijn C."/>
            <person name="Adamski M."/>
            <person name="Cross I."/>
            <person name="Yadetie F."/>
            <person name="Muffato M."/>
            <person name="Louis A."/>
            <person name="Butcher S."/>
            <person name="Tsagkogeorga G."/>
            <person name="Konrad A."/>
            <person name="Singh S."/>
            <person name="Jensen M.F."/>
            <person name="Cong E.H."/>
            <person name="Eikeseth-Otteraa H."/>
            <person name="Noel B."/>
            <person name="Anthouard V."/>
            <person name="Porcel B.M."/>
            <person name="Kachouri-Lafond R."/>
            <person name="Nishino A."/>
            <person name="Ugolini M."/>
            <person name="Chourrout P."/>
            <person name="Nishida H."/>
            <person name="Aasland R."/>
            <person name="Huzurbazar S."/>
            <person name="Westhof E."/>
            <person name="Delsuc F."/>
            <person name="Lehrach H."/>
            <person name="Reinhardt R."/>
            <person name="Weissenbach J."/>
            <person name="Roy S.W."/>
            <person name="Artiguenave F."/>
            <person name="Postlethwait J.H."/>
            <person name="Manak J.R."/>
            <person name="Thompson E.M."/>
            <person name="Jaillon O."/>
            <person name="Du Pasquier L."/>
            <person name="Boudinot P."/>
            <person name="Liberles D.A."/>
            <person name="Volff J.N."/>
            <person name="Philippe H."/>
            <person name="Lenhard B."/>
            <person name="Roest Crollius H."/>
            <person name="Wincker P."/>
            <person name="Chourrout D."/>
        </authorList>
    </citation>
    <scope>NUCLEOTIDE SEQUENCE [LARGE SCALE GENOMIC DNA]</scope>
</reference>
<evidence type="ECO:0000256" key="6">
    <source>
        <dbReference type="ARBA" id="ARBA00023136"/>
    </source>
</evidence>
<dbReference type="GO" id="GO:0005783">
    <property type="term" value="C:endoplasmic reticulum"/>
    <property type="evidence" value="ECO:0007669"/>
    <property type="project" value="TreeGrafter"/>
</dbReference>
<feature type="transmembrane region" description="Helical" evidence="8">
    <location>
        <begin position="310"/>
        <end position="331"/>
    </location>
</feature>
<keyword evidence="4 8" id="KW-0812">Transmembrane</keyword>
<comment type="subcellular location">
    <subcellularLocation>
        <location evidence="1">Membrane</location>
        <topology evidence="1">Multi-pass membrane protein</topology>
    </subcellularLocation>
</comment>
<dbReference type="Proteomes" id="UP000011014">
    <property type="component" value="Unassembled WGS sequence"/>
</dbReference>
<dbReference type="GO" id="GO:0005254">
    <property type="term" value="F:chloride channel activity"/>
    <property type="evidence" value="ECO:0007669"/>
    <property type="project" value="TreeGrafter"/>
</dbReference>
<evidence type="ECO:0000256" key="4">
    <source>
        <dbReference type="ARBA" id="ARBA00022692"/>
    </source>
</evidence>
<evidence type="ECO:0000256" key="1">
    <source>
        <dbReference type="ARBA" id="ARBA00004141"/>
    </source>
</evidence>
<gene>
    <name evidence="10" type="ORF">GSOID_T00031859001</name>
</gene>
<sequence>MKTVILLLIGLGLAETQELDPSVSKRMPAKYKKGDGRQSLKSSADAETQTSLTKEFFKQEIKTQQKLCRGLVEIDYSKESAVKILTKMLNLIVVTGTIDEVQRKLTVMLNLERLEELKAIPHDTQLTMSELSDSLNDLLYPVPADDRNILEKTLDQLGVDQFTFYAITGSTVIFAAITFIRFHGKGLVERFGVSILFKITFAVLWLLNLPAAYEKALQKETAEWKASQFKEIPQECRGQTSITDRFISYFSFDTIDPCVKYHQQLIEPKYRVSWFAVATTSFMEIINPVFTEVARGIRSSLDTLLDGKGFYHQLIYSMITLIVFLFGFMWLTGFKFKLSSLLFGIEFGPETEQKQGPKEDEKKKLLMIEKTLQKLEALQIELSKNIDNTKQKPVQLGLPGPGPSGDNLSAVENINSRESDSDGFDCVNDFNGAKD</sequence>
<dbReference type="GO" id="GO:0016020">
    <property type="term" value="C:membrane"/>
    <property type="evidence" value="ECO:0007669"/>
    <property type="project" value="UniProtKB-SubCell"/>
</dbReference>
<comment type="similarity">
    <text evidence="2">Belongs to the chloride channel MCLC family.</text>
</comment>
<dbReference type="AlphaFoldDB" id="E4YAD3"/>
<evidence type="ECO:0000256" key="8">
    <source>
        <dbReference type="SAM" id="Phobius"/>
    </source>
</evidence>
<proteinExistence type="inferred from homology"/>
<dbReference type="EMBL" id="FN654357">
    <property type="protein sequence ID" value="CBY32520.1"/>
    <property type="molecule type" value="Genomic_DNA"/>
</dbReference>
<evidence type="ECO:0000256" key="2">
    <source>
        <dbReference type="ARBA" id="ARBA00005944"/>
    </source>
</evidence>
<feature type="region of interest" description="Disordered" evidence="7">
    <location>
        <begin position="391"/>
        <end position="435"/>
    </location>
</feature>
<dbReference type="PANTHER" id="PTHR34093:SF1">
    <property type="entry name" value="CHLORIDE CHANNEL CLIC-LIKE PROTEIN 1"/>
    <property type="match status" value="1"/>
</dbReference>
<feature type="transmembrane region" description="Helical" evidence="8">
    <location>
        <begin position="187"/>
        <end position="207"/>
    </location>
</feature>
<protein>
    <recommendedName>
        <fullName evidence="3">Chloride channel CLIC-like protein 1</fullName>
    </recommendedName>
</protein>